<evidence type="ECO:0000313" key="8">
    <source>
        <dbReference type="EMBL" id="PAU80696.1"/>
    </source>
</evidence>
<evidence type="ECO:0008006" key="10">
    <source>
        <dbReference type="Google" id="ProtNLM"/>
    </source>
</evidence>
<evidence type="ECO:0000256" key="6">
    <source>
        <dbReference type="ARBA" id="ARBA00023136"/>
    </source>
</evidence>
<dbReference type="Gene3D" id="1.20.1600.10">
    <property type="entry name" value="Outer membrane efflux proteins (OEP)"/>
    <property type="match status" value="1"/>
</dbReference>
<evidence type="ECO:0000256" key="4">
    <source>
        <dbReference type="ARBA" id="ARBA00022452"/>
    </source>
</evidence>
<organism evidence="8 9">
    <name type="scientific">Halovibrio salipaludis</name>
    <dbReference type="NCBI Taxonomy" id="2032626"/>
    <lineage>
        <taxon>Bacteria</taxon>
        <taxon>Pseudomonadati</taxon>
        <taxon>Pseudomonadota</taxon>
        <taxon>Gammaproteobacteria</taxon>
        <taxon>Oceanospirillales</taxon>
        <taxon>Halomonadaceae</taxon>
        <taxon>Halovibrio</taxon>
    </lineage>
</organism>
<keyword evidence="4" id="KW-1134">Transmembrane beta strand</keyword>
<gene>
    <name evidence="8" type="ORF">CK501_09795</name>
</gene>
<dbReference type="GO" id="GO:0009279">
    <property type="term" value="C:cell outer membrane"/>
    <property type="evidence" value="ECO:0007669"/>
    <property type="project" value="UniProtKB-SubCell"/>
</dbReference>
<name>A0A2A2F5H7_9GAMM</name>
<sequence length="432" mass="47936">MIAYWRKPMRHMVKCVCNVRRFPWAVIAALTLVAAGRVYAGTWTLQQSIERAQSVSPLIEREKAALASEKGEYEESGVWPNPTLSVSAGDALGQELQTNDIRVQNVQLMQPIPIGGRTMADADAAKESVSAARSGVTSASLAVAHDAAQLYQRLEHANAQMTIAKRQTQQADRFERIAQKRADSGDIAVREASRLSVLAAKAEATLSDARRHQAMVQERFRNLLDIENTDDLQLSSALALREVPGLMALKSRLTSHPALQQARQQTESARARAREASASRIPDLNLTFSHKRFALRGEEENAYAVGLGLEVPLWTTYGGREAAARGRADQAQQTMRDRRRDLERQLATAYASLSRLMTRLERHEQQILEPSRKVLRQSEQGYRAGNVTLTELIDATQSVWQAERTREDLLLDARLAKLELKEAAGLAPGESL</sequence>
<dbReference type="AlphaFoldDB" id="A0A2A2F5H7"/>
<dbReference type="Pfam" id="PF02321">
    <property type="entry name" value="OEP"/>
    <property type="match status" value="2"/>
</dbReference>
<dbReference type="GO" id="GO:0015288">
    <property type="term" value="F:porin activity"/>
    <property type="evidence" value="ECO:0007669"/>
    <property type="project" value="TreeGrafter"/>
</dbReference>
<dbReference type="EMBL" id="NSKD01000003">
    <property type="protein sequence ID" value="PAU80696.1"/>
    <property type="molecule type" value="Genomic_DNA"/>
</dbReference>
<evidence type="ECO:0000256" key="2">
    <source>
        <dbReference type="ARBA" id="ARBA00007613"/>
    </source>
</evidence>
<dbReference type="SUPFAM" id="SSF56954">
    <property type="entry name" value="Outer membrane efflux proteins (OEP)"/>
    <property type="match status" value="1"/>
</dbReference>
<evidence type="ECO:0000256" key="3">
    <source>
        <dbReference type="ARBA" id="ARBA00022448"/>
    </source>
</evidence>
<keyword evidence="9" id="KW-1185">Reference proteome</keyword>
<comment type="caution">
    <text evidence="8">The sequence shown here is derived from an EMBL/GenBank/DDBJ whole genome shotgun (WGS) entry which is preliminary data.</text>
</comment>
<dbReference type="InterPro" id="IPR003423">
    <property type="entry name" value="OMP_efflux"/>
</dbReference>
<accession>A0A2A2F5H7</accession>
<dbReference type="GO" id="GO:1990281">
    <property type="term" value="C:efflux pump complex"/>
    <property type="evidence" value="ECO:0007669"/>
    <property type="project" value="TreeGrafter"/>
</dbReference>
<comment type="subcellular location">
    <subcellularLocation>
        <location evidence="1">Cell outer membrane</location>
    </subcellularLocation>
</comment>
<keyword evidence="3" id="KW-0813">Transport</keyword>
<evidence type="ECO:0000256" key="7">
    <source>
        <dbReference type="ARBA" id="ARBA00023237"/>
    </source>
</evidence>
<dbReference type="PANTHER" id="PTHR30026">
    <property type="entry name" value="OUTER MEMBRANE PROTEIN TOLC"/>
    <property type="match status" value="1"/>
</dbReference>
<evidence type="ECO:0000313" key="9">
    <source>
        <dbReference type="Proteomes" id="UP000218896"/>
    </source>
</evidence>
<protein>
    <recommendedName>
        <fullName evidence="10">TolC family protein</fullName>
    </recommendedName>
</protein>
<keyword evidence="6" id="KW-0472">Membrane</keyword>
<dbReference type="PANTHER" id="PTHR30026:SF20">
    <property type="entry name" value="OUTER MEMBRANE PROTEIN TOLC"/>
    <property type="match status" value="1"/>
</dbReference>
<proteinExistence type="inferred from homology"/>
<comment type="similarity">
    <text evidence="2">Belongs to the outer membrane factor (OMF) (TC 1.B.17) family.</text>
</comment>
<dbReference type="Proteomes" id="UP000218896">
    <property type="component" value="Unassembled WGS sequence"/>
</dbReference>
<reference evidence="8 9" key="1">
    <citation type="submission" date="2017-08" db="EMBL/GenBank/DDBJ databases">
        <title>Halovibrio sewagensis sp. nov., isolated from wastewater of high salinity.</title>
        <authorList>
            <person name="Dong X."/>
            <person name="Zhang G."/>
        </authorList>
    </citation>
    <scope>NUCLEOTIDE SEQUENCE [LARGE SCALE GENOMIC DNA]</scope>
    <source>
        <strain evidence="8 9">YL5-2</strain>
    </source>
</reference>
<keyword evidence="7" id="KW-0998">Cell outer membrane</keyword>
<evidence type="ECO:0000256" key="1">
    <source>
        <dbReference type="ARBA" id="ARBA00004442"/>
    </source>
</evidence>
<dbReference type="InterPro" id="IPR051906">
    <property type="entry name" value="TolC-like"/>
</dbReference>
<dbReference type="GO" id="GO:0015562">
    <property type="term" value="F:efflux transmembrane transporter activity"/>
    <property type="evidence" value="ECO:0007669"/>
    <property type="project" value="InterPro"/>
</dbReference>
<evidence type="ECO:0000256" key="5">
    <source>
        <dbReference type="ARBA" id="ARBA00022692"/>
    </source>
</evidence>
<keyword evidence="5" id="KW-0812">Transmembrane</keyword>